<accession>A0A426Y312</accession>
<evidence type="ECO:0000313" key="3">
    <source>
        <dbReference type="Proteomes" id="UP000287651"/>
    </source>
</evidence>
<dbReference type="Proteomes" id="UP000287651">
    <property type="component" value="Unassembled WGS sequence"/>
</dbReference>
<sequence>MGGMYRSDGLPLRKSKNEKDHSRWQAVFKGGLEITWLKDSSSSVDMKAFENPSLDLKSPLADTQKPLSDNEFAKRSKSRRSTDHISPTIYSLADLQAATLSFSASRLLGQGNIGRTYKAKSADGKVHLCLENFA</sequence>
<comment type="caution">
    <text evidence="2">The sequence shown here is derived from an EMBL/GenBank/DDBJ whole genome shotgun (WGS) entry which is preliminary data.</text>
</comment>
<dbReference type="Gene3D" id="3.30.200.20">
    <property type="entry name" value="Phosphorylase Kinase, domain 1"/>
    <property type="match status" value="1"/>
</dbReference>
<evidence type="ECO:0008006" key="4">
    <source>
        <dbReference type="Google" id="ProtNLM"/>
    </source>
</evidence>
<evidence type="ECO:0000256" key="1">
    <source>
        <dbReference type="SAM" id="MobiDB-lite"/>
    </source>
</evidence>
<feature type="region of interest" description="Disordered" evidence="1">
    <location>
        <begin position="1"/>
        <end position="21"/>
    </location>
</feature>
<reference evidence="2 3" key="1">
    <citation type="journal article" date="2014" name="Agronomy (Basel)">
        <title>A Draft Genome Sequence for Ensete ventricosum, the Drought-Tolerant Tree Against Hunger.</title>
        <authorList>
            <person name="Harrison J."/>
            <person name="Moore K.A."/>
            <person name="Paszkiewicz K."/>
            <person name="Jones T."/>
            <person name="Grant M."/>
            <person name="Ambacheew D."/>
            <person name="Muzemil S."/>
            <person name="Studholme D.J."/>
        </authorList>
    </citation>
    <scope>NUCLEOTIDE SEQUENCE [LARGE SCALE GENOMIC DNA]</scope>
</reference>
<organism evidence="2 3">
    <name type="scientific">Ensete ventricosum</name>
    <name type="common">Abyssinian banana</name>
    <name type="synonym">Musa ensete</name>
    <dbReference type="NCBI Taxonomy" id="4639"/>
    <lineage>
        <taxon>Eukaryota</taxon>
        <taxon>Viridiplantae</taxon>
        <taxon>Streptophyta</taxon>
        <taxon>Embryophyta</taxon>
        <taxon>Tracheophyta</taxon>
        <taxon>Spermatophyta</taxon>
        <taxon>Magnoliopsida</taxon>
        <taxon>Liliopsida</taxon>
        <taxon>Zingiberales</taxon>
        <taxon>Musaceae</taxon>
        <taxon>Ensete</taxon>
    </lineage>
</organism>
<dbReference type="EMBL" id="AMZH03015385">
    <property type="protein sequence ID" value="RRT46149.1"/>
    <property type="molecule type" value="Genomic_DNA"/>
</dbReference>
<gene>
    <name evidence="2" type="ORF">B296_00043442</name>
</gene>
<proteinExistence type="predicted"/>
<evidence type="ECO:0000313" key="2">
    <source>
        <dbReference type="EMBL" id="RRT46149.1"/>
    </source>
</evidence>
<protein>
    <recommendedName>
        <fullName evidence="4">Protein kinase domain-containing protein</fullName>
    </recommendedName>
</protein>
<dbReference type="AlphaFoldDB" id="A0A426Y312"/>
<feature type="region of interest" description="Disordered" evidence="1">
    <location>
        <begin position="54"/>
        <end position="84"/>
    </location>
</feature>
<name>A0A426Y312_ENSVE</name>